<keyword evidence="5" id="KW-1185">Reference proteome</keyword>
<feature type="domain" description="CCHC-type" evidence="3">
    <location>
        <begin position="26"/>
        <end position="39"/>
    </location>
</feature>
<feature type="region of interest" description="Disordered" evidence="2">
    <location>
        <begin position="317"/>
        <end position="346"/>
    </location>
</feature>
<evidence type="ECO:0000256" key="1">
    <source>
        <dbReference type="PROSITE-ProRule" id="PRU00047"/>
    </source>
</evidence>
<dbReference type="InterPro" id="IPR001878">
    <property type="entry name" value="Znf_CCHC"/>
</dbReference>
<reference evidence="4 5" key="1">
    <citation type="journal article" date="2016" name="G3 (Bethesda)">
        <title>First Draft Assembly and Annotation of the Genome of a California Endemic Oak Quercus lobata Nee (Fagaceae).</title>
        <authorList>
            <person name="Sork V.L."/>
            <person name="Fitz-Gibbon S.T."/>
            <person name="Puiu D."/>
            <person name="Crepeau M."/>
            <person name="Gugger P.F."/>
            <person name="Sherman R."/>
            <person name="Stevens K."/>
            <person name="Langley C.H."/>
            <person name="Pellegrini M."/>
            <person name="Salzberg S.L."/>
        </authorList>
    </citation>
    <scope>NUCLEOTIDE SEQUENCE [LARGE SCALE GENOMIC DNA]</scope>
    <source>
        <strain evidence="4 5">cv. SW786</strain>
    </source>
</reference>
<dbReference type="Gramene" id="QL11p055147:mrna">
    <property type="protein sequence ID" value="QL11p055147:mrna"/>
    <property type="gene ID" value="QL11p055147"/>
</dbReference>
<evidence type="ECO:0000256" key="2">
    <source>
        <dbReference type="SAM" id="MobiDB-lite"/>
    </source>
</evidence>
<keyword evidence="1" id="KW-0863">Zinc-finger</keyword>
<organism evidence="4 5">
    <name type="scientific">Quercus lobata</name>
    <name type="common">Valley oak</name>
    <dbReference type="NCBI Taxonomy" id="97700"/>
    <lineage>
        <taxon>Eukaryota</taxon>
        <taxon>Viridiplantae</taxon>
        <taxon>Streptophyta</taxon>
        <taxon>Embryophyta</taxon>
        <taxon>Tracheophyta</taxon>
        <taxon>Spermatophyta</taxon>
        <taxon>Magnoliopsida</taxon>
        <taxon>eudicotyledons</taxon>
        <taxon>Gunneridae</taxon>
        <taxon>Pentapetalae</taxon>
        <taxon>rosids</taxon>
        <taxon>fabids</taxon>
        <taxon>Fagales</taxon>
        <taxon>Fagaceae</taxon>
        <taxon>Quercus</taxon>
    </lineage>
</organism>
<reference evidence="4" key="2">
    <citation type="submission" date="2021-01" db="UniProtKB">
        <authorList>
            <consortium name="EnsemblPlants"/>
        </authorList>
    </citation>
    <scope>IDENTIFICATION</scope>
</reference>
<evidence type="ECO:0000313" key="4">
    <source>
        <dbReference type="EnsemblPlants" id="QL11p055147:mrna"/>
    </source>
</evidence>
<dbReference type="EMBL" id="LRBV02000011">
    <property type="status" value="NOT_ANNOTATED_CDS"/>
    <property type="molecule type" value="Genomic_DNA"/>
</dbReference>
<dbReference type="EnsemblPlants" id="QL11p055147:mrna">
    <property type="protein sequence ID" value="QL11p055147:mrna"/>
    <property type="gene ID" value="QL11p055147"/>
</dbReference>
<feature type="compositionally biased region" description="Polar residues" evidence="2">
    <location>
        <begin position="329"/>
        <end position="346"/>
    </location>
</feature>
<dbReference type="PROSITE" id="PS50158">
    <property type="entry name" value="ZF_CCHC"/>
    <property type="match status" value="1"/>
</dbReference>
<keyword evidence="1" id="KW-0479">Metal-binding</keyword>
<accession>A0A7N2N040</accession>
<proteinExistence type="predicted"/>
<dbReference type="InParanoid" id="A0A7N2N040"/>
<dbReference type="GO" id="GO:0003676">
    <property type="term" value="F:nucleic acid binding"/>
    <property type="evidence" value="ECO:0007669"/>
    <property type="project" value="InterPro"/>
</dbReference>
<evidence type="ECO:0000313" key="5">
    <source>
        <dbReference type="Proteomes" id="UP000594261"/>
    </source>
</evidence>
<sequence>MKPLITTVRVGKLWRKVLYEGISALCFCCGRLGHKQETCNFRVASSEQIRKDDSPTQSFGSQDATQTESRFGEWMLVKKQKCSVQNGKGHGTRILNQQDVNSKATKGLDSHLCNSLTTFRPDMTLKFNMGQASVAVGVSSSLEPRDKGCHMQLAHDTTPMEKSEVSLRTANDMLIFQSPQKVDSQKEKSTITSRERKNLITKGNRSLKRPNPDFVQSHKISLFEESSSTSYGDNHHNLSASGTNGVGNMHQHGKVVARSSSMGNNSKPMVELSHGCTSDIRGSCSGVELVKTSIGAASLGQIRMACLGKEGDRLQGLSDIPSGEFSNHEAISNSPTHGEMRSSSML</sequence>
<name>A0A7N2N040_QUELO</name>
<dbReference type="GO" id="GO:0008270">
    <property type="term" value="F:zinc ion binding"/>
    <property type="evidence" value="ECO:0007669"/>
    <property type="project" value="UniProtKB-KW"/>
</dbReference>
<evidence type="ECO:0000259" key="3">
    <source>
        <dbReference type="PROSITE" id="PS50158"/>
    </source>
</evidence>
<protein>
    <recommendedName>
        <fullName evidence="3">CCHC-type domain-containing protein</fullName>
    </recommendedName>
</protein>
<dbReference type="AlphaFoldDB" id="A0A7N2N040"/>
<keyword evidence="1" id="KW-0862">Zinc</keyword>
<dbReference type="Proteomes" id="UP000594261">
    <property type="component" value="Chromosome 11"/>
</dbReference>